<protein>
    <submittedName>
        <fullName evidence="1">Uncharacterized protein</fullName>
    </submittedName>
</protein>
<name>A0A1F5TQ02_9BACT</name>
<comment type="caution">
    <text evidence="1">The sequence shown here is derived from an EMBL/GenBank/DDBJ whole genome shotgun (WGS) entry which is preliminary data.</text>
</comment>
<dbReference type="EMBL" id="MFGO01000018">
    <property type="protein sequence ID" value="OGF40909.1"/>
    <property type="molecule type" value="Genomic_DNA"/>
</dbReference>
<proteinExistence type="predicted"/>
<dbReference type="Proteomes" id="UP000177579">
    <property type="component" value="Unassembled WGS sequence"/>
</dbReference>
<accession>A0A1F5TQ02</accession>
<dbReference type="AlphaFoldDB" id="A0A1F5TQ02"/>
<evidence type="ECO:0000313" key="1">
    <source>
        <dbReference type="EMBL" id="OGF40909.1"/>
    </source>
</evidence>
<evidence type="ECO:0000313" key="2">
    <source>
        <dbReference type="Proteomes" id="UP000177579"/>
    </source>
</evidence>
<reference evidence="1 2" key="1">
    <citation type="journal article" date="2016" name="Nat. Commun.">
        <title>Thousands of microbial genomes shed light on interconnected biogeochemical processes in an aquifer system.</title>
        <authorList>
            <person name="Anantharaman K."/>
            <person name="Brown C.T."/>
            <person name="Hug L.A."/>
            <person name="Sharon I."/>
            <person name="Castelle C.J."/>
            <person name="Probst A.J."/>
            <person name="Thomas B.C."/>
            <person name="Singh A."/>
            <person name="Wilkins M.J."/>
            <person name="Karaoz U."/>
            <person name="Brodie E.L."/>
            <person name="Williams K.H."/>
            <person name="Hubbard S.S."/>
            <person name="Banfield J.F."/>
        </authorList>
    </citation>
    <scope>NUCLEOTIDE SEQUENCE [LARGE SCALE GENOMIC DNA]</scope>
</reference>
<organism evidence="1 2">
    <name type="scientific">Candidatus Falkowbacteria bacterium RIFOXYD2_FULL_34_120</name>
    <dbReference type="NCBI Taxonomy" id="1798007"/>
    <lineage>
        <taxon>Bacteria</taxon>
        <taxon>Candidatus Falkowiibacteriota</taxon>
    </lineage>
</organism>
<gene>
    <name evidence="1" type="ORF">A2531_04050</name>
</gene>
<sequence length="90" mass="10827">MATKTYKEKLNTLIFTSNLDDNKKRLWELFFKVSMPDEDEAIYEAANENEENLNLLSNHLRDRIIDLKERDADLWERLTEGEKRFVEFTN</sequence>